<dbReference type="InterPro" id="IPR002401">
    <property type="entry name" value="Cyt_P450_E_grp-I"/>
</dbReference>
<evidence type="ECO:0000256" key="11">
    <source>
        <dbReference type="SAM" id="Phobius"/>
    </source>
</evidence>
<evidence type="ECO:0000256" key="4">
    <source>
        <dbReference type="ARBA" id="ARBA00022617"/>
    </source>
</evidence>
<keyword evidence="7 9" id="KW-0408">Iron</keyword>
<dbReference type="PANTHER" id="PTHR46300">
    <property type="entry name" value="P450, PUTATIVE (EUROFUNG)-RELATED-RELATED"/>
    <property type="match status" value="1"/>
</dbReference>
<evidence type="ECO:0000256" key="1">
    <source>
        <dbReference type="ARBA" id="ARBA00001971"/>
    </source>
</evidence>
<accession>A0AAD5VGM0</accession>
<dbReference type="Gene3D" id="1.10.630.10">
    <property type="entry name" value="Cytochrome P450"/>
    <property type="match status" value="1"/>
</dbReference>
<dbReference type="InterPro" id="IPR001128">
    <property type="entry name" value="Cyt_P450"/>
</dbReference>
<keyword evidence="11" id="KW-1133">Transmembrane helix</keyword>
<dbReference type="PRINTS" id="PR00463">
    <property type="entry name" value="EP450I"/>
</dbReference>
<evidence type="ECO:0000256" key="5">
    <source>
        <dbReference type="ARBA" id="ARBA00022723"/>
    </source>
</evidence>
<dbReference type="AlphaFoldDB" id="A0AAD5VGM0"/>
<evidence type="ECO:0000256" key="6">
    <source>
        <dbReference type="ARBA" id="ARBA00023002"/>
    </source>
</evidence>
<evidence type="ECO:0000256" key="2">
    <source>
        <dbReference type="ARBA" id="ARBA00005179"/>
    </source>
</evidence>
<evidence type="ECO:0000256" key="9">
    <source>
        <dbReference type="PIRSR" id="PIRSR602401-1"/>
    </source>
</evidence>
<sequence length="457" mass="51754">MLSRFGVLEISFSVLLIGLILRIRRQRAKLHLPPGPKGLPIIGNALDIPLQNMTQTYHSWTKKYGSDVVYLEALGKKMVILNSYDAATDLLDKKSHVYSSRMDLWWLFAIMPYGEAWKERRRTFVQHFPMSNPSIHQPKEIEFIHSRLLPQLLKSPEGFMGHIRHVIGGILISLAYGIPTKPENDPFIHLAEESMLASANAAIPGKFLVDVFSFLKYVPEWVPGAGFQRQAKEWKELWRRFKNTMFDTAEENIARGNAQHSFVSSCLEAVNEKADLEKQKVIIKETAITFLAAGADTVGATIVVFILAMVLNPDVQAKAQAELDRVLENGRLPEFSDQDSLPYLTALMKEVVRWQPANPQAVPHLNTEDDTYSGYHIPKDSIVIPNLWAMSRDERRYPDPEAFKPERYLTPDGKLNPNASDPFDFAFGFGRRKCVGPHIAVSTLWIAIASILDYLQN</sequence>
<keyword evidence="5 9" id="KW-0479">Metal-binding</keyword>
<dbReference type="GO" id="GO:0020037">
    <property type="term" value="F:heme binding"/>
    <property type="evidence" value="ECO:0007669"/>
    <property type="project" value="InterPro"/>
</dbReference>
<dbReference type="GO" id="GO:0016705">
    <property type="term" value="F:oxidoreductase activity, acting on paired donors, with incorporation or reduction of molecular oxygen"/>
    <property type="evidence" value="ECO:0007669"/>
    <property type="project" value="InterPro"/>
</dbReference>
<comment type="similarity">
    <text evidence="3 10">Belongs to the cytochrome P450 family.</text>
</comment>
<dbReference type="PANTHER" id="PTHR46300:SF7">
    <property type="entry name" value="P450, PUTATIVE (EUROFUNG)-RELATED"/>
    <property type="match status" value="1"/>
</dbReference>
<dbReference type="GO" id="GO:0005506">
    <property type="term" value="F:iron ion binding"/>
    <property type="evidence" value="ECO:0007669"/>
    <property type="project" value="InterPro"/>
</dbReference>
<organism evidence="12 13">
    <name type="scientific">Leucocoprinus birnbaumii</name>
    <dbReference type="NCBI Taxonomy" id="56174"/>
    <lineage>
        <taxon>Eukaryota</taxon>
        <taxon>Fungi</taxon>
        <taxon>Dikarya</taxon>
        <taxon>Basidiomycota</taxon>
        <taxon>Agaricomycotina</taxon>
        <taxon>Agaricomycetes</taxon>
        <taxon>Agaricomycetidae</taxon>
        <taxon>Agaricales</taxon>
        <taxon>Agaricineae</taxon>
        <taxon>Agaricaceae</taxon>
        <taxon>Leucocoprinus</taxon>
    </lineage>
</organism>
<dbReference type="InterPro" id="IPR017972">
    <property type="entry name" value="Cyt_P450_CS"/>
</dbReference>
<evidence type="ECO:0000256" key="8">
    <source>
        <dbReference type="ARBA" id="ARBA00023033"/>
    </source>
</evidence>
<feature type="binding site" description="axial binding residue" evidence="9">
    <location>
        <position position="434"/>
    </location>
    <ligand>
        <name>heme</name>
        <dbReference type="ChEBI" id="CHEBI:30413"/>
    </ligand>
    <ligandPart>
        <name>Fe</name>
        <dbReference type="ChEBI" id="CHEBI:18248"/>
    </ligandPart>
</feature>
<dbReference type="PROSITE" id="PS00086">
    <property type="entry name" value="CYTOCHROME_P450"/>
    <property type="match status" value="1"/>
</dbReference>
<evidence type="ECO:0000256" key="10">
    <source>
        <dbReference type="RuleBase" id="RU000461"/>
    </source>
</evidence>
<dbReference type="Pfam" id="PF00067">
    <property type="entry name" value="p450"/>
    <property type="match status" value="1"/>
</dbReference>
<dbReference type="CDD" id="cd11065">
    <property type="entry name" value="CYP64-like"/>
    <property type="match status" value="1"/>
</dbReference>
<keyword evidence="13" id="KW-1185">Reference proteome</keyword>
<comment type="cofactor">
    <cofactor evidence="1 9">
        <name>heme</name>
        <dbReference type="ChEBI" id="CHEBI:30413"/>
    </cofactor>
</comment>
<comment type="pathway">
    <text evidence="2">Secondary metabolite biosynthesis.</text>
</comment>
<feature type="transmembrane region" description="Helical" evidence="11">
    <location>
        <begin position="6"/>
        <end position="23"/>
    </location>
</feature>
<dbReference type="GO" id="GO:0004497">
    <property type="term" value="F:monooxygenase activity"/>
    <property type="evidence" value="ECO:0007669"/>
    <property type="project" value="UniProtKB-KW"/>
</dbReference>
<keyword evidence="6 10" id="KW-0560">Oxidoreductase</keyword>
<proteinExistence type="inferred from homology"/>
<dbReference type="Proteomes" id="UP001213000">
    <property type="component" value="Unassembled WGS sequence"/>
</dbReference>
<protein>
    <recommendedName>
        <fullName evidence="14">Cytochrome P450</fullName>
    </recommendedName>
</protein>
<dbReference type="InterPro" id="IPR050364">
    <property type="entry name" value="Cytochrome_P450_fung"/>
</dbReference>
<gene>
    <name evidence="12" type="ORF">NP233_g12259</name>
</gene>
<keyword evidence="11" id="KW-0812">Transmembrane</keyword>
<dbReference type="PRINTS" id="PR00385">
    <property type="entry name" value="P450"/>
</dbReference>
<name>A0AAD5VGM0_9AGAR</name>
<dbReference type="EMBL" id="JANIEX010001706">
    <property type="protein sequence ID" value="KAJ3555210.1"/>
    <property type="molecule type" value="Genomic_DNA"/>
</dbReference>
<evidence type="ECO:0008006" key="14">
    <source>
        <dbReference type="Google" id="ProtNLM"/>
    </source>
</evidence>
<evidence type="ECO:0000256" key="3">
    <source>
        <dbReference type="ARBA" id="ARBA00010617"/>
    </source>
</evidence>
<dbReference type="SUPFAM" id="SSF48264">
    <property type="entry name" value="Cytochrome P450"/>
    <property type="match status" value="1"/>
</dbReference>
<comment type="caution">
    <text evidence="12">The sequence shown here is derived from an EMBL/GenBank/DDBJ whole genome shotgun (WGS) entry which is preliminary data.</text>
</comment>
<reference evidence="12" key="1">
    <citation type="submission" date="2022-07" db="EMBL/GenBank/DDBJ databases">
        <title>Genome Sequence of Leucocoprinus birnbaumii.</title>
        <authorList>
            <person name="Buettner E."/>
        </authorList>
    </citation>
    <scope>NUCLEOTIDE SEQUENCE</scope>
    <source>
        <strain evidence="12">VT141</strain>
    </source>
</reference>
<keyword evidence="8 10" id="KW-0503">Monooxygenase</keyword>
<evidence type="ECO:0000256" key="7">
    <source>
        <dbReference type="ARBA" id="ARBA00023004"/>
    </source>
</evidence>
<evidence type="ECO:0000313" key="12">
    <source>
        <dbReference type="EMBL" id="KAJ3555210.1"/>
    </source>
</evidence>
<dbReference type="InterPro" id="IPR036396">
    <property type="entry name" value="Cyt_P450_sf"/>
</dbReference>
<feature type="transmembrane region" description="Helical" evidence="11">
    <location>
        <begin position="288"/>
        <end position="311"/>
    </location>
</feature>
<keyword evidence="4 9" id="KW-0349">Heme</keyword>
<keyword evidence="11" id="KW-0472">Membrane</keyword>
<evidence type="ECO:0000313" key="13">
    <source>
        <dbReference type="Proteomes" id="UP001213000"/>
    </source>
</evidence>